<sequence length="220" mass="24497">MSGFFAGRTLAVKLSTAVMATLFCGTLQATAQDVGITKDTMEVEYTFNGQTYVISRNQDQNNRIPDRFALTSRPCPSHCLQPMSIQKDVETVSELELLQFLQDYVSTGKGFLIDSRGTKDFEKGTIPGAVNLPSDVFLPEPNNVFFDSVMTMLSGEKSDSGEWVFNNPKDLMLFCNGKTCSRSPKAIQNLLAINYPPEKLHWYRGGLQDWTGLGLSVEYH</sequence>
<dbReference type="InterPro" id="IPR001763">
    <property type="entry name" value="Rhodanese-like_dom"/>
</dbReference>
<protein>
    <submittedName>
        <fullName evidence="3">Rhodanese-like domain-containing protein</fullName>
    </submittedName>
</protein>
<dbReference type="CDD" id="cd00158">
    <property type="entry name" value="RHOD"/>
    <property type="match status" value="1"/>
</dbReference>
<dbReference type="Proteomes" id="UP000261704">
    <property type="component" value="Chromosome"/>
</dbReference>
<dbReference type="PROSITE" id="PS50206">
    <property type="entry name" value="RHODANESE_3"/>
    <property type="match status" value="1"/>
</dbReference>
<dbReference type="AlphaFoldDB" id="A0A347UFJ4"/>
<gene>
    <name evidence="3" type="ORF">BAR1_06560</name>
</gene>
<reference evidence="3 4" key="1">
    <citation type="submission" date="2018-09" db="EMBL/GenBank/DDBJ databases">
        <title>Profundibacter amoris BAR1 gen. nov., sp. nov., a new member of the Roseobacter clade isolated at Lokis Castle Vent Field on the Arctic Mid-Oceanic Ridge.</title>
        <authorList>
            <person name="Le Moine Bauer S."/>
            <person name="Sjoeberg A.G."/>
            <person name="L'Haridon S."/>
            <person name="Stokke R."/>
            <person name="Roalkvam I."/>
            <person name="Steen I.H."/>
            <person name="Dahle H."/>
        </authorList>
    </citation>
    <scope>NUCLEOTIDE SEQUENCE [LARGE SCALE GENOMIC DNA]</scope>
    <source>
        <strain evidence="3 4">BAR1</strain>
    </source>
</reference>
<dbReference type="OrthoDB" id="9802991at2"/>
<accession>A0A347UFJ4</accession>
<evidence type="ECO:0000313" key="4">
    <source>
        <dbReference type="Proteomes" id="UP000261704"/>
    </source>
</evidence>
<keyword evidence="1" id="KW-0732">Signal</keyword>
<feature type="chain" id="PRO_5017080102" evidence="1">
    <location>
        <begin position="32"/>
        <end position="220"/>
    </location>
</feature>
<proteinExistence type="predicted"/>
<evidence type="ECO:0000313" key="3">
    <source>
        <dbReference type="EMBL" id="AXX97622.1"/>
    </source>
</evidence>
<dbReference type="KEGG" id="pamo:BAR1_06560"/>
<dbReference type="RefSeq" id="WP_118942279.1">
    <property type="nucleotide sequence ID" value="NZ_CP032125.1"/>
</dbReference>
<dbReference type="SUPFAM" id="SSF52821">
    <property type="entry name" value="Rhodanese/Cell cycle control phosphatase"/>
    <property type="match status" value="1"/>
</dbReference>
<keyword evidence="4" id="KW-1185">Reference proteome</keyword>
<dbReference type="Gene3D" id="3.40.250.10">
    <property type="entry name" value="Rhodanese-like domain"/>
    <property type="match status" value="1"/>
</dbReference>
<evidence type="ECO:0000256" key="1">
    <source>
        <dbReference type="SAM" id="SignalP"/>
    </source>
</evidence>
<dbReference type="Pfam" id="PF00581">
    <property type="entry name" value="Rhodanese"/>
    <property type="match status" value="1"/>
</dbReference>
<evidence type="ECO:0000259" key="2">
    <source>
        <dbReference type="PROSITE" id="PS50206"/>
    </source>
</evidence>
<dbReference type="EMBL" id="CP032125">
    <property type="protein sequence ID" value="AXX97622.1"/>
    <property type="molecule type" value="Genomic_DNA"/>
</dbReference>
<dbReference type="InterPro" id="IPR036873">
    <property type="entry name" value="Rhodanese-like_dom_sf"/>
</dbReference>
<feature type="domain" description="Rhodanese" evidence="2">
    <location>
        <begin position="106"/>
        <end position="219"/>
    </location>
</feature>
<dbReference type="SMART" id="SM00450">
    <property type="entry name" value="RHOD"/>
    <property type="match status" value="1"/>
</dbReference>
<name>A0A347UFJ4_9RHOB</name>
<feature type="signal peptide" evidence="1">
    <location>
        <begin position="1"/>
        <end position="31"/>
    </location>
</feature>
<organism evidence="3 4">
    <name type="scientific">Profundibacter amoris</name>
    <dbReference type="NCBI Taxonomy" id="2171755"/>
    <lineage>
        <taxon>Bacteria</taxon>
        <taxon>Pseudomonadati</taxon>
        <taxon>Pseudomonadota</taxon>
        <taxon>Alphaproteobacteria</taxon>
        <taxon>Rhodobacterales</taxon>
        <taxon>Paracoccaceae</taxon>
        <taxon>Profundibacter</taxon>
    </lineage>
</organism>